<dbReference type="GO" id="GO:0008889">
    <property type="term" value="F:glycerophosphodiester phosphodiesterase activity"/>
    <property type="evidence" value="ECO:0007669"/>
    <property type="project" value="UniProtKB-EC"/>
</dbReference>
<dbReference type="GO" id="GO:0006071">
    <property type="term" value="P:glycerol metabolic process"/>
    <property type="evidence" value="ECO:0007669"/>
    <property type="project" value="UniProtKB-KW"/>
</dbReference>
<gene>
    <name evidence="8" type="ORF">HannXRQ_Chr17g0568961</name>
    <name evidence="7" type="ORF">HanXRQr2_Chr06g0254101</name>
</gene>
<reference evidence="8" key="2">
    <citation type="submission" date="2017-02" db="EMBL/GenBank/DDBJ databases">
        <title>Sunflower complete genome.</title>
        <authorList>
            <person name="Langlade N."/>
            <person name="Munos S."/>
        </authorList>
    </citation>
    <scope>NUCLEOTIDE SEQUENCE [LARGE SCALE GENOMIC DNA]</scope>
    <source>
        <tissue evidence="8">Leaves</tissue>
    </source>
</reference>
<sequence>MDTVFKFISPNSSQIPLKMALKTAHVTRLPNLDHVSDDINHTNNVVAFNTHHQKHHRQDVGDAVVFRKPADEFMVIGHRGTGMNLLQSSDHRMKMIKENSILAFNTAGEFNLDYIEFDVQVTKDDCPIIFHDNFIYTEDKGVIIEKRVTDMNLDEFLSYGPQREPNKVGKPLFRKTKDGRIFEWKVEKDDYLCTLEEVFTKINHSKGFNIEFKFDDNILYTEEELVHVIQIVLRIVFKYAKNRSIIFSSFQPDAALLTRKLQSIYPVFFLTNGGVETYTDVRRNSLDEAMKLCLAGGLNGMVCEVRSILRNPGVIKRIKDLKLSLISYGQLNNTREVVNAQILMGVDGVIVDLVQEITEVVANFGKEVENEIIIDEENDDGIKCSEKQLSSLMKVIEMKYICS</sequence>
<dbReference type="GO" id="GO:0046475">
    <property type="term" value="P:glycerophospholipid catabolic process"/>
    <property type="evidence" value="ECO:0000318"/>
    <property type="project" value="GO_Central"/>
</dbReference>
<dbReference type="AlphaFoldDB" id="A0A251RUV8"/>
<evidence type="ECO:0000256" key="5">
    <source>
        <dbReference type="ARBA" id="ARBA00047512"/>
    </source>
</evidence>
<dbReference type="STRING" id="4232.A0A251RUV8"/>
<dbReference type="PROSITE" id="PS51704">
    <property type="entry name" value="GP_PDE"/>
    <property type="match status" value="1"/>
</dbReference>
<reference evidence="7" key="3">
    <citation type="submission" date="2020-06" db="EMBL/GenBank/DDBJ databases">
        <title>Helianthus annuus Genome sequencing and assembly Release 2.</title>
        <authorList>
            <person name="Gouzy J."/>
            <person name="Langlade N."/>
            <person name="Munos S."/>
        </authorList>
    </citation>
    <scope>NUCLEOTIDE SEQUENCE</scope>
    <source>
        <tissue evidence="7">Leaves</tissue>
    </source>
</reference>
<evidence type="ECO:0000313" key="9">
    <source>
        <dbReference type="Proteomes" id="UP000215914"/>
    </source>
</evidence>
<dbReference type="PANTHER" id="PTHR22958">
    <property type="entry name" value="GLYCEROPHOSPHORYL DIESTER PHOSPHODIESTERASE"/>
    <property type="match status" value="1"/>
</dbReference>
<dbReference type="EC" id="3.1.4.46" evidence="2"/>
<reference evidence="7 9" key="1">
    <citation type="journal article" date="2017" name="Nature">
        <title>The sunflower genome provides insights into oil metabolism, flowering and Asterid evolution.</title>
        <authorList>
            <person name="Badouin H."/>
            <person name="Gouzy J."/>
            <person name="Grassa C.J."/>
            <person name="Murat F."/>
            <person name="Staton S.E."/>
            <person name="Cottret L."/>
            <person name="Lelandais-Briere C."/>
            <person name="Owens G.L."/>
            <person name="Carrere S."/>
            <person name="Mayjonade B."/>
            <person name="Legrand L."/>
            <person name="Gill N."/>
            <person name="Kane N.C."/>
            <person name="Bowers J.E."/>
            <person name="Hubner S."/>
            <person name="Bellec A."/>
            <person name="Berard A."/>
            <person name="Berges H."/>
            <person name="Blanchet N."/>
            <person name="Boniface M.C."/>
            <person name="Brunel D."/>
            <person name="Catrice O."/>
            <person name="Chaidir N."/>
            <person name="Claudel C."/>
            <person name="Donnadieu C."/>
            <person name="Faraut T."/>
            <person name="Fievet G."/>
            <person name="Helmstetter N."/>
            <person name="King M."/>
            <person name="Knapp S.J."/>
            <person name="Lai Z."/>
            <person name="Le Paslier M.C."/>
            <person name="Lippi Y."/>
            <person name="Lorenzon L."/>
            <person name="Mandel J.R."/>
            <person name="Marage G."/>
            <person name="Marchand G."/>
            <person name="Marquand E."/>
            <person name="Bret-Mestries E."/>
            <person name="Morien E."/>
            <person name="Nambeesan S."/>
            <person name="Nguyen T."/>
            <person name="Pegot-Espagnet P."/>
            <person name="Pouilly N."/>
            <person name="Raftis F."/>
            <person name="Sallet E."/>
            <person name="Schiex T."/>
            <person name="Thomas J."/>
            <person name="Vandecasteele C."/>
            <person name="Vares D."/>
            <person name="Vear F."/>
            <person name="Vautrin S."/>
            <person name="Crespi M."/>
            <person name="Mangin B."/>
            <person name="Burke J.M."/>
            <person name="Salse J."/>
            <person name="Munos S."/>
            <person name="Vincourt P."/>
            <person name="Rieseberg L.H."/>
            <person name="Langlade N.B."/>
        </authorList>
    </citation>
    <scope>NUCLEOTIDE SEQUENCE [LARGE SCALE GENOMIC DNA]</scope>
    <source>
        <strain evidence="9">cv. SF193</strain>
        <tissue evidence="7">Leaves</tissue>
    </source>
</reference>
<dbReference type="FunFam" id="3.20.20.190:FF:000034">
    <property type="entry name" value="Glycerophosphodiester phosphodiesterase GDPD2"/>
    <property type="match status" value="1"/>
</dbReference>
<dbReference type="Gene3D" id="3.20.20.190">
    <property type="entry name" value="Phosphatidylinositol (PI) phosphodiesterase"/>
    <property type="match status" value="1"/>
</dbReference>
<evidence type="ECO:0000256" key="2">
    <source>
        <dbReference type="ARBA" id="ARBA00012247"/>
    </source>
</evidence>
<name>A0A251RUV8_HELAN</name>
<dbReference type="PANTHER" id="PTHR22958:SF34">
    <property type="entry name" value="GLYCEROPHOSPHODIESTER PHOSPHODIESTERASE GDPD3"/>
    <property type="match status" value="1"/>
</dbReference>
<evidence type="ECO:0000259" key="6">
    <source>
        <dbReference type="PROSITE" id="PS51704"/>
    </source>
</evidence>
<dbReference type="InterPro" id="IPR017946">
    <property type="entry name" value="PLC-like_Pdiesterase_TIM-brl"/>
</dbReference>
<organism evidence="8 9">
    <name type="scientific">Helianthus annuus</name>
    <name type="common">Common sunflower</name>
    <dbReference type="NCBI Taxonomy" id="4232"/>
    <lineage>
        <taxon>Eukaryota</taxon>
        <taxon>Viridiplantae</taxon>
        <taxon>Streptophyta</taxon>
        <taxon>Embryophyta</taxon>
        <taxon>Tracheophyta</taxon>
        <taxon>Spermatophyta</taxon>
        <taxon>Magnoliopsida</taxon>
        <taxon>eudicotyledons</taxon>
        <taxon>Gunneridae</taxon>
        <taxon>Pentapetalae</taxon>
        <taxon>asterids</taxon>
        <taxon>campanulids</taxon>
        <taxon>Asterales</taxon>
        <taxon>Asteraceae</taxon>
        <taxon>Asteroideae</taxon>
        <taxon>Heliantheae alliance</taxon>
        <taxon>Heliantheae</taxon>
        <taxon>Helianthus</taxon>
    </lineage>
</organism>
<evidence type="ECO:0000256" key="1">
    <source>
        <dbReference type="ARBA" id="ARBA00007277"/>
    </source>
</evidence>
<dbReference type="OrthoDB" id="1058301at2759"/>
<dbReference type="EMBL" id="CM007906">
    <property type="protein sequence ID" value="OTF88067.1"/>
    <property type="molecule type" value="Genomic_DNA"/>
</dbReference>
<dbReference type="Gramene" id="mRNA:HanXRQr2_Chr06g0254101">
    <property type="protein sequence ID" value="mRNA:HanXRQr2_Chr06g0254101"/>
    <property type="gene ID" value="HanXRQr2_Chr06g0254101"/>
</dbReference>
<keyword evidence="9" id="KW-1185">Reference proteome</keyword>
<comment type="similarity">
    <text evidence="1">Belongs to the glycerophosphoryl diester phosphodiesterase family.</text>
</comment>
<dbReference type="Proteomes" id="UP000215914">
    <property type="component" value="Chromosome 17"/>
</dbReference>
<dbReference type="InterPro" id="IPR051578">
    <property type="entry name" value="GDPD"/>
</dbReference>
<dbReference type="InterPro" id="IPR030395">
    <property type="entry name" value="GP_PDE_dom"/>
</dbReference>
<evidence type="ECO:0000256" key="3">
    <source>
        <dbReference type="ARBA" id="ARBA00022798"/>
    </source>
</evidence>
<dbReference type="InParanoid" id="A0A251RUV8"/>
<evidence type="ECO:0000313" key="8">
    <source>
        <dbReference type="EMBL" id="OTF88067.1"/>
    </source>
</evidence>
<dbReference type="SUPFAM" id="SSF51695">
    <property type="entry name" value="PLC-like phosphodiesterases"/>
    <property type="match status" value="1"/>
</dbReference>
<evidence type="ECO:0000256" key="4">
    <source>
        <dbReference type="ARBA" id="ARBA00022801"/>
    </source>
</evidence>
<dbReference type="OMA" id="TICGYEW"/>
<dbReference type="EMBL" id="MNCJ02000321">
    <property type="protein sequence ID" value="KAF5801953.1"/>
    <property type="molecule type" value="Genomic_DNA"/>
</dbReference>
<protein>
    <recommendedName>
        <fullName evidence="2">glycerophosphodiester phosphodiesterase</fullName>
        <ecNumber evidence="2">3.1.4.46</ecNumber>
    </recommendedName>
</protein>
<keyword evidence="4 7" id="KW-0378">Hydrolase</keyword>
<dbReference type="Pfam" id="PF03009">
    <property type="entry name" value="GDPD"/>
    <property type="match status" value="1"/>
</dbReference>
<feature type="domain" description="GP-PDE" evidence="6">
    <location>
        <begin position="73"/>
        <end position="361"/>
    </location>
</feature>
<proteinExistence type="inferred from homology"/>
<keyword evidence="3" id="KW-0319">Glycerol metabolism</keyword>
<accession>A0A251RUV8</accession>
<comment type="catalytic activity">
    <reaction evidence="5">
        <text>a sn-glycero-3-phosphodiester + H2O = an alcohol + sn-glycerol 3-phosphate + H(+)</text>
        <dbReference type="Rhea" id="RHEA:12969"/>
        <dbReference type="ChEBI" id="CHEBI:15377"/>
        <dbReference type="ChEBI" id="CHEBI:15378"/>
        <dbReference type="ChEBI" id="CHEBI:30879"/>
        <dbReference type="ChEBI" id="CHEBI:57597"/>
        <dbReference type="ChEBI" id="CHEBI:83408"/>
        <dbReference type="EC" id="3.1.4.46"/>
    </reaction>
</comment>
<evidence type="ECO:0000313" key="7">
    <source>
        <dbReference type="EMBL" id="KAF5801953.1"/>
    </source>
</evidence>